<reference evidence="2" key="1">
    <citation type="journal article" date="2023" name="Science">
        <title>Genome structures resolve the early diversification of teleost fishes.</title>
        <authorList>
            <person name="Parey E."/>
            <person name="Louis A."/>
            <person name="Montfort J."/>
            <person name="Bouchez O."/>
            <person name="Roques C."/>
            <person name="Iampietro C."/>
            <person name="Lluch J."/>
            <person name="Castinel A."/>
            <person name="Donnadieu C."/>
            <person name="Desvignes T."/>
            <person name="Floi Bucao C."/>
            <person name="Jouanno E."/>
            <person name="Wen M."/>
            <person name="Mejri S."/>
            <person name="Dirks R."/>
            <person name="Jansen H."/>
            <person name="Henkel C."/>
            <person name="Chen W.J."/>
            <person name="Zahm M."/>
            <person name="Cabau C."/>
            <person name="Klopp C."/>
            <person name="Thompson A.W."/>
            <person name="Robinson-Rechavi M."/>
            <person name="Braasch I."/>
            <person name="Lecointre G."/>
            <person name="Bobe J."/>
            <person name="Postlethwait J.H."/>
            <person name="Berthelot C."/>
            <person name="Roest Crollius H."/>
            <person name="Guiguen Y."/>
        </authorList>
    </citation>
    <scope>NUCLEOTIDE SEQUENCE</scope>
    <source>
        <strain evidence="2">WJC10195</strain>
    </source>
</reference>
<name>A0A9Q1JCA8_SYNKA</name>
<organism evidence="2 3">
    <name type="scientific">Synaphobranchus kaupii</name>
    <name type="common">Kaup's arrowtooth eel</name>
    <dbReference type="NCBI Taxonomy" id="118154"/>
    <lineage>
        <taxon>Eukaryota</taxon>
        <taxon>Metazoa</taxon>
        <taxon>Chordata</taxon>
        <taxon>Craniata</taxon>
        <taxon>Vertebrata</taxon>
        <taxon>Euteleostomi</taxon>
        <taxon>Actinopterygii</taxon>
        <taxon>Neopterygii</taxon>
        <taxon>Teleostei</taxon>
        <taxon>Anguilliformes</taxon>
        <taxon>Synaphobranchidae</taxon>
        <taxon>Synaphobranchus</taxon>
    </lineage>
</organism>
<feature type="compositionally biased region" description="Low complexity" evidence="1">
    <location>
        <begin position="30"/>
        <end position="39"/>
    </location>
</feature>
<dbReference type="EMBL" id="JAINUF010000002">
    <property type="protein sequence ID" value="KAJ8377102.1"/>
    <property type="molecule type" value="Genomic_DNA"/>
</dbReference>
<keyword evidence="3" id="KW-1185">Reference proteome</keyword>
<evidence type="ECO:0000313" key="2">
    <source>
        <dbReference type="EMBL" id="KAJ8377102.1"/>
    </source>
</evidence>
<feature type="compositionally biased region" description="Pro residues" evidence="1">
    <location>
        <begin position="80"/>
        <end position="96"/>
    </location>
</feature>
<sequence length="131" mass="14192">MARGSITFQFRQPLEPGPPVLRFARLLLSPRSPASSVTPPATPPLRTRRSALSRRAAGRGQGHLRQAEPQELAHAARPESSPPPRPHPPAVPPTAPSTPLFCPGKGRRWGNISLRPKLYPATRTLSPPSLE</sequence>
<comment type="caution">
    <text evidence="2">The sequence shown here is derived from an EMBL/GenBank/DDBJ whole genome shotgun (WGS) entry which is preliminary data.</text>
</comment>
<evidence type="ECO:0000256" key="1">
    <source>
        <dbReference type="SAM" id="MobiDB-lite"/>
    </source>
</evidence>
<evidence type="ECO:0000313" key="3">
    <source>
        <dbReference type="Proteomes" id="UP001152622"/>
    </source>
</evidence>
<dbReference type="AlphaFoldDB" id="A0A9Q1JCA8"/>
<dbReference type="Proteomes" id="UP001152622">
    <property type="component" value="Chromosome 2"/>
</dbReference>
<feature type="region of interest" description="Disordered" evidence="1">
    <location>
        <begin position="30"/>
        <end position="108"/>
    </location>
</feature>
<proteinExistence type="predicted"/>
<gene>
    <name evidence="2" type="ORF">SKAU_G00076820</name>
</gene>
<protein>
    <submittedName>
        <fullName evidence="2">Uncharacterized protein</fullName>
    </submittedName>
</protein>
<accession>A0A9Q1JCA8</accession>